<keyword evidence="4" id="KW-0804">Transcription</keyword>
<dbReference type="Proteomes" id="UP001556709">
    <property type="component" value="Unassembled WGS sequence"/>
</dbReference>
<name>A0ABV3TEN4_9GAMM</name>
<dbReference type="SUPFAM" id="SSF46785">
    <property type="entry name" value="Winged helix' DNA-binding domain"/>
    <property type="match status" value="1"/>
</dbReference>
<dbReference type="InterPro" id="IPR036388">
    <property type="entry name" value="WH-like_DNA-bd_sf"/>
</dbReference>
<dbReference type="Pfam" id="PF01022">
    <property type="entry name" value="HTH_5"/>
    <property type="match status" value="1"/>
</dbReference>
<organism evidence="6 7">
    <name type="scientific">Spiribacter pallidus</name>
    <dbReference type="NCBI Taxonomy" id="1987936"/>
    <lineage>
        <taxon>Bacteria</taxon>
        <taxon>Pseudomonadati</taxon>
        <taxon>Pseudomonadota</taxon>
        <taxon>Gammaproteobacteria</taxon>
        <taxon>Chromatiales</taxon>
        <taxon>Ectothiorhodospiraceae</taxon>
        <taxon>Spiribacter</taxon>
    </lineage>
</organism>
<dbReference type="PANTHER" id="PTHR33154">
    <property type="entry name" value="TRANSCRIPTIONAL REGULATOR, ARSR FAMILY"/>
    <property type="match status" value="1"/>
</dbReference>
<evidence type="ECO:0000313" key="7">
    <source>
        <dbReference type="Proteomes" id="UP001556709"/>
    </source>
</evidence>
<dbReference type="NCBIfam" id="NF007528">
    <property type="entry name" value="PRK10141.1"/>
    <property type="match status" value="1"/>
</dbReference>
<dbReference type="NCBIfam" id="NF033788">
    <property type="entry name" value="HTH_metalloreg"/>
    <property type="match status" value="1"/>
</dbReference>
<keyword evidence="2" id="KW-0805">Transcription regulation</keyword>
<sequence>MEARQTDTGHALTPTGLFRLLGDETRLRAMVLLNRRGELCVCELTEALGVSQPKMSRHLATLRDNGLVETRRSGQWIHYQLCGDRPEWLRTTLNAICESLADQAPHADDVRHITRAIARNRSECES</sequence>
<dbReference type="InterPro" id="IPR051081">
    <property type="entry name" value="HTH_MetalResp_TranReg"/>
</dbReference>
<evidence type="ECO:0000256" key="1">
    <source>
        <dbReference type="ARBA" id="ARBA00022849"/>
    </source>
</evidence>
<gene>
    <name evidence="6" type="ORF">V6X73_07735</name>
</gene>
<dbReference type="EMBL" id="JBAKFM010000003">
    <property type="protein sequence ID" value="MEX0469615.1"/>
    <property type="molecule type" value="Genomic_DNA"/>
</dbReference>
<keyword evidence="3" id="KW-0238">DNA-binding</keyword>
<dbReference type="RefSeq" id="WP_367959048.1">
    <property type="nucleotide sequence ID" value="NZ_JBAKFK010000003.1"/>
</dbReference>
<dbReference type="Gene3D" id="1.10.10.10">
    <property type="entry name" value="Winged helix-like DNA-binding domain superfamily/Winged helix DNA-binding domain"/>
    <property type="match status" value="1"/>
</dbReference>
<evidence type="ECO:0000256" key="3">
    <source>
        <dbReference type="ARBA" id="ARBA00023125"/>
    </source>
</evidence>
<protein>
    <submittedName>
        <fullName evidence="6">Metalloregulator ArsR/SmtB family transcription factor</fullName>
    </submittedName>
</protein>
<dbReference type="InterPro" id="IPR011991">
    <property type="entry name" value="ArsR-like_HTH"/>
</dbReference>
<dbReference type="InterPro" id="IPR001845">
    <property type="entry name" value="HTH_ArsR_DNA-bd_dom"/>
</dbReference>
<evidence type="ECO:0000256" key="2">
    <source>
        <dbReference type="ARBA" id="ARBA00023015"/>
    </source>
</evidence>
<dbReference type="SMART" id="SM00418">
    <property type="entry name" value="HTH_ARSR"/>
    <property type="match status" value="1"/>
</dbReference>
<reference evidence="6 7" key="1">
    <citation type="submission" date="2024-02" db="EMBL/GenBank/DDBJ databases">
        <title>New especies of Spiribacter isolated from saline water.</title>
        <authorList>
            <person name="Leon M.J."/>
            <person name="De La Haba R."/>
            <person name="Sanchez-Porro C."/>
            <person name="Ventosa A."/>
        </authorList>
    </citation>
    <scope>NUCLEOTIDE SEQUENCE [LARGE SCALE GENOMIC DNA]</scope>
    <source>
        <strain evidence="7">ag22IC6-390</strain>
    </source>
</reference>
<keyword evidence="7" id="KW-1185">Reference proteome</keyword>
<evidence type="ECO:0000259" key="5">
    <source>
        <dbReference type="PROSITE" id="PS50987"/>
    </source>
</evidence>
<dbReference type="InterPro" id="IPR036390">
    <property type="entry name" value="WH_DNA-bd_sf"/>
</dbReference>
<accession>A0ABV3TEN4</accession>
<evidence type="ECO:0000256" key="4">
    <source>
        <dbReference type="ARBA" id="ARBA00023163"/>
    </source>
</evidence>
<feature type="domain" description="HTH arsR-type" evidence="5">
    <location>
        <begin position="6"/>
        <end position="108"/>
    </location>
</feature>
<proteinExistence type="predicted"/>
<evidence type="ECO:0000313" key="6">
    <source>
        <dbReference type="EMBL" id="MEX0469615.1"/>
    </source>
</evidence>
<comment type="caution">
    <text evidence="6">The sequence shown here is derived from an EMBL/GenBank/DDBJ whole genome shotgun (WGS) entry which is preliminary data.</text>
</comment>
<dbReference type="PROSITE" id="PS50987">
    <property type="entry name" value="HTH_ARSR_2"/>
    <property type="match status" value="1"/>
</dbReference>
<dbReference type="PRINTS" id="PR00778">
    <property type="entry name" value="HTHARSR"/>
</dbReference>
<dbReference type="PANTHER" id="PTHR33154:SF18">
    <property type="entry name" value="ARSENICAL RESISTANCE OPERON REPRESSOR"/>
    <property type="match status" value="1"/>
</dbReference>
<keyword evidence="1" id="KW-0059">Arsenical resistance</keyword>
<dbReference type="CDD" id="cd00090">
    <property type="entry name" value="HTH_ARSR"/>
    <property type="match status" value="1"/>
</dbReference>